<accession>A0A944DBB0</accession>
<evidence type="ECO:0000256" key="2">
    <source>
        <dbReference type="ARBA" id="ARBA00007977"/>
    </source>
</evidence>
<keyword evidence="3" id="KW-1003">Cell membrane</keyword>
<dbReference type="RefSeq" id="WP_214362163.1">
    <property type="nucleotide sequence ID" value="NZ_JAEKFT010000014.1"/>
</dbReference>
<feature type="transmembrane region" description="Helical" evidence="7">
    <location>
        <begin position="39"/>
        <end position="60"/>
    </location>
</feature>
<keyword evidence="9" id="KW-1185">Reference proteome</keyword>
<reference evidence="9" key="1">
    <citation type="journal article" date="2022" name="ISME J.">
        <title>Genetic and phylogenetic analysis of dissimilatory iodate-reducing bacteria identifies potential niches across the world's oceans.</title>
        <authorList>
            <person name="Reyes-Umana V."/>
            <person name="Henning Z."/>
            <person name="Lee K."/>
            <person name="Barnum T.P."/>
            <person name="Coates J.D."/>
        </authorList>
    </citation>
    <scope>NUCLEOTIDE SEQUENCE [LARGE SCALE GENOMIC DNA]</scope>
    <source>
        <strain evidence="9">IR12</strain>
    </source>
</reference>
<protein>
    <submittedName>
        <fullName evidence="8">Sulfate exporter family transporter</fullName>
    </submittedName>
</protein>
<organism evidence="8 9">
    <name type="scientific">Denitromonas iodatirespirans</name>
    <dbReference type="NCBI Taxonomy" id="2795389"/>
    <lineage>
        <taxon>Bacteria</taxon>
        <taxon>Pseudomonadati</taxon>
        <taxon>Pseudomonadota</taxon>
        <taxon>Betaproteobacteria</taxon>
        <taxon>Rhodocyclales</taxon>
        <taxon>Zoogloeaceae</taxon>
        <taxon>Denitromonas</taxon>
    </lineage>
</organism>
<feature type="transmembrane region" description="Helical" evidence="7">
    <location>
        <begin position="276"/>
        <end position="297"/>
    </location>
</feature>
<evidence type="ECO:0000256" key="1">
    <source>
        <dbReference type="ARBA" id="ARBA00004651"/>
    </source>
</evidence>
<dbReference type="Pfam" id="PF03601">
    <property type="entry name" value="Cons_hypoth698"/>
    <property type="match status" value="1"/>
</dbReference>
<comment type="subcellular location">
    <subcellularLocation>
        <location evidence="1">Cell membrane</location>
        <topology evidence="1">Multi-pass membrane protein</topology>
    </subcellularLocation>
</comment>
<feature type="transmembrane region" description="Helical" evidence="7">
    <location>
        <begin position="251"/>
        <end position="270"/>
    </location>
</feature>
<feature type="transmembrane region" description="Helical" evidence="7">
    <location>
        <begin position="309"/>
        <end position="332"/>
    </location>
</feature>
<evidence type="ECO:0000256" key="5">
    <source>
        <dbReference type="ARBA" id="ARBA00022989"/>
    </source>
</evidence>
<comment type="caution">
    <text evidence="8">The sequence shown here is derived from an EMBL/GenBank/DDBJ whole genome shotgun (WGS) entry which is preliminary data.</text>
</comment>
<dbReference type="AlphaFoldDB" id="A0A944DBB0"/>
<feature type="transmembrane region" description="Helical" evidence="7">
    <location>
        <begin position="126"/>
        <end position="145"/>
    </location>
</feature>
<feature type="transmembrane region" description="Helical" evidence="7">
    <location>
        <begin position="12"/>
        <end position="32"/>
    </location>
</feature>
<feature type="transmembrane region" description="Helical" evidence="7">
    <location>
        <begin position="92"/>
        <end position="114"/>
    </location>
</feature>
<dbReference type="PANTHER" id="PTHR30106">
    <property type="entry name" value="INNER MEMBRANE PROTEIN YEIH-RELATED"/>
    <property type="match status" value="1"/>
</dbReference>
<dbReference type="Proteomes" id="UP000694660">
    <property type="component" value="Unassembled WGS sequence"/>
</dbReference>
<evidence type="ECO:0000256" key="3">
    <source>
        <dbReference type="ARBA" id="ARBA00022475"/>
    </source>
</evidence>
<feature type="transmembrane region" description="Helical" evidence="7">
    <location>
        <begin position="219"/>
        <end position="239"/>
    </location>
</feature>
<keyword evidence="5 7" id="KW-1133">Transmembrane helix</keyword>
<evidence type="ECO:0000313" key="8">
    <source>
        <dbReference type="EMBL" id="MBT0962217.1"/>
    </source>
</evidence>
<keyword evidence="6 7" id="KW-0472">Membrane</keyword>
<gene>
    <name evidence="8" type="ORF">I8J34_13635</name>
</gene>
<dbReference type="InterPro" id="IPR018383">
    <property type="entry name" value="UPF0324_pro"/>
</dbReference>
<dbReference type="EMBL" id="JAEKFT010000014">
    <property type="protein sequence ID" value="MBT0962217.1"/>
    <property type="molecule type" value="Genomic_DNA"/>
</dbReference>
<name>A0A944DBB0_DENI1</name>
<dbReference type="GO" id="GO:0005886">
    <property type="term" value="C:plasma membrane"/>
    <property type="evidence" value="ECO:0007669"/>
    <property type="project" value="UniProtKB-SubCell"/>
</dbReference>
<evidence type="ECO:0000313" key="9">
    <source>
        <dbReference type="Proteomes" id="UP000694660"/>
    </source>
</evidence>
<evidence type="ECO:0000256" key="6">
    <source>
        <dbReference type="ARBA" id="ARBA00023136"/>
    </source>
</evidence>
<keyword evidence="4 7" id="KW-0812">Transmembrane</keyword>
<evidence type="ECO:0000256" key="7">
    <source>
        <dbReference type="SAM" id="Phobius"/>
    </source>
</evidence>
<proteinExistence type="inferred from homology"/>
<feature type="transmembrane region" description="Helical" evidence="7">
    <location>
        <begin position="157"/>
        <end position="179"/>
    </location>
</feature>
<dbReference type="PANTHER" id="PTHR30106:SF2">
    <property type="entry name" value="UPF0324 INNER MEMBRANE PROTEIN YEIH"/>
    <property type="match status" value="1"/>
</dbReference>
<evidence type="ECO:0000256" key="4">
    <source>
        <dbReference type="ARBA" id="ARBA00022692"/>
    </source>
</evidence>
<comment type="similarity">
    <text evidence="2">Belongs to the UPF0324 family.</text>
</comment>
<sequence length="335" mass="33665">MNISAVLPRPEIRLGLTACAAITLTAALLAAIPAIGSRGLGWLPMAVALGMVVGNLWPALPARGRAGLALARGPLMRAGIALYGLRIGVDEFAAVGWAGALSAVFVVASTLWLAQVLGGRLGLDRHSALLIGAGSAICGAAAVAAADGVLGARARQVSAAVAAVVVFGTLGMYGLPLLFHGVGLPPAQFGVWIGLTVHELGHVVAAASPLGPEVSSTALIAKMMRVMLLAPAMIWIAWLDGRANGGRRVRVPVFLWAFFAAIALNAGGVLPPTVQAAGAGLAQCLLAAGLAALGAATRLVDVRAAGARVWLLAALLWAYLLVAGLGIANGLARLA</sequence>